<protein>
    <submittedName>
        <fullName evidence="2">3-oxoacyl-[acyl-carrier-protein] reductase FabG</fullName>
        <ecNumber evidence="2">1.1.1.100</ecNumber>
    </submittedName>
</protein>
<dbReference type="Gene3D" id="3.40.50.720">
    <property type="entry name" value="NAD(P)-binding Rossmann-like Domain"/>
    <property type="match status" value="1"/>
</dbReference>
<sequence length="210" mass="22612">MVDRFVEAGCEVFGCARSEETVLEIAREYGAPHDFACVDVTDDRAVGRWTERLISSGKVPDLLINNAGLINSSRVLWKVPADEFAEVVDVNVKGVFHVIRHFLPAMIEQGRGVVVNFSSGWGRSVSPEVAPYCATKFAVEGLTLALAEELPQGLAAVALNPGVIATDMLRSCFGPSAEHYPSPEEWSQRAAPFLLSLGPQNNGESLTAPA</sequence>
<keyword evidence="3" id="KW-1185">Reference proteome</keyword>
<dbReference type="PROSITE" id="PS00061">
    <property type="entry name" value="ADH_SHORT"/>
    <property type="match status" value="1"/>
</dbReference>
<dbReference type="InterPro" id="IPR036291">
    <property type="entry name" value="NAD(P)-bd_dom_sf"/>
</dbReference>
<dbReference type="PANTHER" id="PTHR45267:SF2">
    <property type="entry name" value="NADPH-DEPENDENT PTERIN ALDEHYDE REDUCTASE"/>
    <property type="match status" value="1"/>
</dbReference>
<dbReference type="EC" id="1.1.1.100" evidence="2"/>
<proteinExistence type="inferred from homology"/>
<dbReference type="InterPro" id="IPR002347">
    <property type="entry name" value="SDR_fam"/>
</dbReference>
<dbReference type="CDD" id="cd05233">
    <property type="entry name" value="SDR_c"/>
    <property type="match status" value="1"/>
</dbReference>
<dbReference type="GO" id="GO:0005829">
    <property type="term" value="C:cytosol"/>
    <property type="evidence" value="ECO:0007669"/>
    <property type="project" value="TreeGrafter"/>
</dbReference>
<keyword evidence="2" id="KW-0560">Oxidoreductase</keyword>
<evidence type="ECO:0000313" key="3">
    <source>
        <dbReference type="Proteomes" id="UP000320496"/>
    </source>
</evidence>
<dbReference type="AlphaFoldDB" id="A0A517ZAC0"/>
<dbReference type="InterPro" id="IPR053241">
    <property type="entry name" value="NADPH_pterin_aldehyde_rdct"/>
</dbReference>
<dbReference type="SUPFAM" id="SSF51735">
    <property type="entry name" value="NAD(P)-binding Rossmann-fold domains"/>
    <property type="match status" value="1"/>
</dbReference>
<evidence type="ECO:0000313" key="2">
    <source>
        <dbReference type="EMBL" id="QDU39434.1"/>
    </source>
</evidence>
<dbReference type="PRINTS" id="PR00080">
    <property type="entry name" value="SDRFAMILY"/>
</dbReference>
<dbReference type="Pfam" id="PF00106">
    <property type="entry name" value="adh_short"/>
    <property type="match status" value="1"/>
</dbReference>
<dbReference type="InterPro" id="IPR020904">
    <property type="entry name" value="Sc_DH/Rdtase_CS"/>
</dbReference>
<dbReference type="PRINTS" id="PR00081">
    <property type="entry name" value="GDHRDH"/>
</dbReference>
<organism evidence="2 3">
    <name type="scientific">Maioricimonas rarisocia</name>
    <dbReference type="NCBI Taxonomy" id="2528026"/>
    <lineage>
        <taxon>Bacteria</taxon>
        <taxon>Pseudomonadati</taxon>
        <taxon>Planctomycetota</taxon>
        <taxon>Planctomycetia</taxon>
        <taxon>Planctomycetales</taxon>
        <taxon>Planctomycetaceae</taxon>
        <taxon>Maioricimonas</taxon>
    </lineage>
</organism>
<gene>
    <name evidence="2" type="primary">fabG_6</name>
    <name evidence="2" type="ORF">Mal4_37790</name>
</gene>
<name>A0A517ZAC0_9PLAN</name>
<accession>A0A517ZAC0</accession>
<dbReference type="PANTHER" id="PTHR45267">
    <property type="match status" value="1"/>
</dbReference>
<dbReference type="Proteomes" id="UP000320496">
    <property type="component" value="Chromosome"/>
</dbReference>
<dbReference type="GO" id="GO:0004316">
    <property type="term" value="F:3-oxoacyl-[acyl-carrier-protein] reductase (NADPH) activity"/>
    <property type="evidence" value="ECO:0007669"/>
    <property type="project" value="UniProtKB-EC"/>
</dbReference>
<comment type="similarity">
    <text evidence="1">Belongs to the short-chain dehydrogenases/reductases (SDR) family.</text>
</comment>
<evidence type="ECO:0000256" key="1">
    <source>
        <dbReference type="RuleBase" id="RU000363"/>
    </source>
</evidence>
<dbReference type="KEGG" id="mri:Mal4_37790"/>
<dbReference type="EMBL" id="CP036275">
    <property type="protein sequence ID" value="QDU39434.1"/>
    <property type="molecule type" value="Genomic_DNA"/>
</dbReference>
<reference evidence="2 3" key="1">
    <citation type="submission" date="2019-02" db="EMBL/GenBank/DDBJ databases">
        <title>Deep-cultivation of Planctomycetes and their phenomic and genomic characterization uncovers novel biology.</title>
        <authorList>
            <person name="Wiegand S."/>
            <person name="Jogler M."/>
            <person name="Boedeker C."/>
            <person name="Pinto D."/>
            <person name="Vollmers J."/>
            <person name="Rivas-Marin E."/>
            <person name="Kohn T."/>
            <person name="Peeters S.H."/>
            <person name="Heuer A."/>
            <person name="Rast P."/>
            <person name="Oberbeckmann S."/>
            <person name="Bunk B."/>
            <person name="Jeske O."/>
            <person name="Meyerdierks A."/>
            <person name="Storesund J.E."/>
            <person name="Kallscheuer N."/>
            <person name="Luecker S."/>
            <person name="Lage O.M."/>
            <person name="Pohl T."/>
            <person name="Merkel B.J."/>
            <person name="Hornburger P."/>
            <person name="Mueller R.-W."/>
            <person name="Bruemmer F."/>
            <person name="Labrenz M."/>
            <person name="Spormann A.M."/>
            <person name="Op den Camp H."/>
            <person name="Overmann J."/>
            <person name="Amann R."/>
            <person name="Jetten M.S.M."/>
            <person name="Mascher T."/>
            <person name="Medema M.H."/>
            <person name="Devos D.P."/>
            <person name="Kaster A.-K."/>
            <person name="Ovreas L."/>
            <person name="Rohde M."/>
            <person name="Galperin M.Y."/>
            <person name="Jogler C."/>
        </authorList>
    </citation>
    <scope>NUCLEOTIDE SEQUENCE [LARGE SCALE GENOMIC DNA]</scope>
    <source>
        <strain evidence="2 3">Mal4</strain>
    </source>
</reference>